<feature type="compositionally biased region" description="Basic and acidic residues" evidence="1">
    <location>
        <begin position="152"/>
        <end position="162"/>
    </location>
</feature>
<accession>A0A940IEG6</accession>
<feature type="region of interest" description="Disordered" evidence="1">
    <location>
        <begin position="129"/>
        <end position="189"/>
    </location>
</feature>
<proteinExistence type="predicted"/>
<name>A0A940IEG6_9BACT</name>
<gene>
    <name evidence="2" type="ORF">IAC51_01890</name>
</gene>
<reference evidence="2" key="2">
    <citation type="journal article" date="2021" name="PeerJ">
        <title>Extensive microbial diversity within the chicken gut microbiome revealed by metagenomics and culture.</title>
        <authorList>
            <person name="Gilroy R."/>
            <person name="Ravi A."/>
            <person name="Getino M."/>
            <person name="Pursley I."/>
            <person name="Horton D.L."/>
            <person name="Alikhan N.F."/>
            <person name="Baker D."/>
            <person name="Gharbi K."/>
            <person name="Hall N."/>
            <person name="Watson M."/>
            <person name="Adriaenssens E.M."/>
            <person name="Foster-Nyarko E."/>
            <person name="Jarju S."/>
            <person name="Secka A."/>
            <person name="Antonio M."/>
            <person name="Oren A."/>
            <person name="Chaudhuri R.R."/>
            <person name="La Ragione R."/>
            <person name="Hildebrand F."/>
            <person name="Pallen M.J."/>
        </authorList>
    </citation>
    <scope>NUCLEOTIDE SEQUENCE</scope>
    <source>
        <strain evidence="2">3924</strain>
    </source>
</reference>
<sequence>MITVDHIVSWLSDPSGLETVSAEELLSLRDAYPFCEPLHWLLLRKMHVSGDIRFGQELARSSVHILDRRALYNFLHYEAATVEADVALDSMTAAVQDYFAMEGNEHQRKTLQELAARLKAARMARRAAEDATRAAADSEDALQETDNNVFIHEVRPEGERVGLSDPESQKPPQDDVPAADGSTLPDNAEDEVKRLVREKKYAEALRILKAINLNNPKKSAYFALQIKYIETILANNK</sequence>
<evidence type="ECO:0000313" key="3">
    <source>
        <dbReference type="Proteomes" id="UP000712007"/>
    </source>
</evidence>
<organism evidence="2 3">
    <name type="scientific">Candidatus Aphodosoma intestinipullorum</name>
    <dbReference type="NCBI Taxonomy" id="2840674"/>
    <lineage>
        <taxon>Bacteria</taxon>
        <taxon>Pseudomonadati</taxon>
        <taxon>Bacteroidota</taxon>
        <taxon>Bacteroidia</taxon>
        <taxon>Bacteroidales</taxon>
        <taxon>Candidatus Aphodosoma</taxon>
    </lineage>
</organism>
<protein>
    <submittedName>
        <fullName evidence="2">Uncharacterized protein</fullName>
    </submittedName>
</protein>
<reference evidence="2" key="1">
    <citation type="submission" date="2020-10" db="EMBL/GenBank/DDBJ databases">
        <authorList>
            <person name="Gilroy R."/>
        </authorList>
    </citation>
    <scope>NUCLEOTIDE SEQUENCE</scope>
    <source>
        <strain evidence="2">3924</strain>
    </source>
</reference>
<evidence type="ECO:0000256" key="1">
    <source>
        <dbReference type="SAM" id="MobiDB-lite"/>
    </source>
</evidence>
<comment type="caution">
    <text evidence="2">The sequence shown here is derived from an EMBL/GenBank/DDBJ whole genome shotgun (WGS) entry which is preliminary data.</text>
</comment>
<dbReference type="EMBL" id="JADIMV010000036">
    <property type="protein sequence ID" value="MBO8439381.1"/>
    <property type="molecule type" value="Genomic_DNA"/>
</dbReference>
<dbReference type="Proteomes" id="UP000712007">
    <property type="component" value="Unassembled WGS sequence"/>
</dbReference>
<dbReference type="AlphaFoldDB" id="A0A940IEG6"/>
<evidence type="ECO:0000313" key="2">
    <source>
        <dbReference type="EMBL" id="MBO8439381.1"/>
    </source>
</evidence>